<proteinExistence type="inferred from homology"/>
<evidence type="ECO:0000256" key="4">
    <source>
        <dbReference type="ARBA" id="ARBA00022692"/>
    </source>
</evidence>
<feature type="transmembrane region" description="Helical" evidence="8">
    <location>
        <begin position="91"/>
        <end position="112"/>
    </location>
</feature>
<reference evidence="9" key="1">
    <citation type="journal article" date="2020" name="Stud. Mycol.">
        <title>101 Dothideomycetes genomes: a test case for predicting lifestyles and emergence of pathogens.</title>
        <authorList>
            <person name="Haridas S."/>
            <person name="Albert R."/>
            <person name="Binder M."/>
            <person name="Bloem J."/>
            <person name="Labutti K."/>
            <person name="Salamov A."/>
            <person name="Andreopoulos B."/>
            <person name="Baker S."/>
            <person name="Barry K."/>
            <person name="Bills G."/>
            <person name="Bluhm B."/>
            <person name="Cannon C."/>
            <person name="Castanera R."/>
            <person name="Culley D."/>
            <person name="Daum C."/>
            <person name="Ezra D."/>
            <person name="Gonzalez J."/>
            <person name="Henrissat B."/>
            <person name="Kuo A."/>
            <person name="Liang C."/>
            <person name="Lipzen A."/>
            <person name="Lutzoni F."/>
            <person name="Magnuson J."/>
            <person name="Mondo S."/>
            <person name="Nolan M."/>
            <person name="Ohm R."/>
            <person name="Pangilinan J."/>
            <person name="Park H.-J."/>
            <person name="Ramirez L."/>
            <person name="Alfaro M."/>
            <person name="Sun H."/>
            <person name="Tritt A."/>
            <person name="Yoshinaga Y."/>
            <person name="Zwiers L.-H."/>
            <person name="Turgeon B."/>
            <person name="Goodwin S."/>
            <person name="Spatafora J."/>
            <person name="Crous P."/>
            <person name="Grigoriev I."/>
        </authorList>
    </citation>
    <scope>NUCLEOTIDE SEQUENCE</scope>
    <source>
        <strain evidence="9">CBS 121739</strain>
    </source>
</reference>
<feature type="transmembrane region" description="Helical" evidence="8">
    <location>
        <begin position="554"/>
        <end position="572"/>
    </location>
</feature>
<dbReference type="PANTHER" id="PTHR31645">
    <property type="entry name" value="OLIGOPEPTIDE TRANSPORTER YGL114W-RELATED"/>
    <property type="match status" value="1"/>
</dbReference>
<name>A0A6A6VS96_9PEZI</name>
<dbReference type="OrthoDB" id="627262at2759"/>
<comment type="subcellular location">
    <subcellularLocation>
        <location evidence="1">Membrane</location>
        <topology evidence="1">Multi-pass membrane protein</topology>
    </subcellularLocation>
</comment>
<comment type="similarity">
    <text evidence="2">Belongs to the oligopeptide OPT transporter family.</text>
</comment>
<dbReference type="PANTHER" id="PTHR31645:SF0">
    <property type="entry name" value="OLIGOPEPTIDE TRANSPORTER YGL114W-RELATED"/>
    <property type="match status" value="1"/>
</dbReference>
<evidence type="ECO:0000256" key="2">
    <source>
        <dbReference type="ARBA" id="ARBA00008807"/>
    </source>
</evidence>
<dbReference type="InterPro" id="IPR004813">
    <property type="entry name" value="OPT"/>
</dbReference>
<feature type="transmembrane region" description="Helical" evidence="8">
    <location>
        <begin position="132"/>
        <end position="150"/>
    </location>
</feature>
<dbReference type="Pfam" id="PF03169">
    <property type="entry name" value="OPT"/>
    <property type="match status" value="1"/>
</dbReference>
<feature type="transmembrane region" description="Helical" evidence="8">
    <location>
        <begin position="308"/>
        <end position="330"/>
    </location>
</feature>
<dbReference type="GO" id="GO:0000329">
    <property type="term" value="C:fungal-type vacuole membrane"/>
    <property type="evidence" value="ECO:0007669"/>
    <property type="project" value="TreeGrafter"/>
</dbReference>
<dbReference type="InterPro" id="IPR045035">
    <property type="entry name" value="YSL-like"/>
</dbReference>
<feature type="transmembrane region" description="Helical" evidence="8">
    <location>
        <begin position="55"/>
        <end position="71"/>
    </location>
</feature>
<keyword evidence="3" id="KW-0813">Transport</keyword>
<feature type="transmembrane region" description="Helical" evidence="8">
    <location>
        <begin position="268"/>
        <end position="288"/>
    </location>
</feature>
<feature type="transmembrane region" description="Helical" evidence="8">
    <location>
        <begin position="27"/>
        <end position="49"/>
    </location>
</feature>
<feature type="transmembrane region" description="Helical" evidence="8">
    <location>
        <begin position="411"/>
        <end position="433"/>
    </location>
</feature>
<keyword evidence="4 8" id="KW-0812">Transmembrane</keyword>
<evidence type="ECO:0000256" key="1">
    <source>
        <dbReference type="ARBA" id="ARBA00004141"/>
    </source>
</evidence>
<evidence type="ECO:0000256" key="7">
    <source>
        <dbReference type="SAM" id="MobiDB-lite"/>
    </source>
</evidence>
<keyword evidence="10" id="KW-1185">Reference proteome</keyword>
<feature type="transmembrane region" description="Helical" evidence="8">
    <location>
        <begin position="499"/>
        <end position="520"/>
    </location>
</feature>
<evidence type="ECO:0000256" key="3">
    <source>
        <dbReference type="ARBA" id="ARBA00022448"/>
    </source>
</evidence>
<evidence type="ECO:0000256" key="8">
    <source>
        <dbReference type="SAM" id="Phobius"/>
    </source>
</evidence>
<dbReference type="EMBL" id="ML996586">
    <property type="protein sequence ID" value="KAF2753093.1"/>
    <property type="molecule type" value="Genomic_DNA"/>
</dbReference>
<dbReference type="GeneID" id="54483227"/>
<gene>
    <name evidence="9" type="ORF">EJ05DRAFT_445351</name>
</gene>
<keyword evidence="6 8" id="KW-0472">Membrane</keyword>
<dbReference type="NCBIfam" id="TIGR00728">
    <property type="entry name" value="OPT_sfam"/>
    <property type="match status" value="1"/>
</dbReference>
<keyword evidence="5 8" id="KW-1133">Transmembrane helix</keyword>
<evidence type="ECO:0000313" key="9">
    <source>
        <dbReference type="EMBL" id="KAF2753093.1"/>
    </source>
</evidence>
<accession>A0A6A6VS96</accession>
<dbReference type="GO" id="GO:0035673">
    <property type="term" value="F:oligopeptide transmembrane transporter activity"/>
    <property type="evidence" value="ECO:0007669"/>
    <property type="project" value="InterPro"/>
</dbReference>
<evidence type="ECO:0000313" key="10">
    <source>
        <dbReference type="Proteomes" id="UP000799437"/>
    </source>
</evidence>
<sequence>MEAGVEYRSLPSPIPSLHTLRRSGTQFSIRALVAGLFVGVLVNISNTYYGLQAGIYFQMPMISGLLGYLLFKGSERLSIVPLSPGENVLIISAATATGCMPVAAHFGGIIPALEFVIGPQDGGPYHFSFGQLLIWAFSLAFFGIFFAAILHNGLIQRDRSPWPGAKATAQMLTVMHETTKHGDNEVIANPTGQDQYRNVSGAPNRQWQKVVSVLLRFGGGSFLLTTATHFLPSLRTIPIFGMRAAQNWLWDFDLSAGFIGGGIITGPVIPLHMLCGTIVGWAILSPLIMSKGWVHGPVDDWETGSRSWIIWISTSALVADAAVNLLWFVLESLRKHILDSPVEDRPDDSQTPLLHNSSRDAPRRRQREHLPATLLYGFKRQTRLLLVAMFVLSIIICVIGVRLVFGSIIGPHLVVLGIALALPMAVAGIRALAECDWNPQNGLVSQLVFATLVSRANPNALVINLVTAGIASACASQSGDIAFDFKLGSFLDANPDAQIYGHIAGSIFGTFVATVSYRLYTSSYEVPGPVFQIPGSYISVSTARLILGKGLPEGVPMFALAFGGWFAISAFLKLRFSDRWWNNVLPSGTAFAIGMANVPSFTLSRLVGGIACWAYSRWNARSGNITIASGAGMILGETIGSIADLCLTAVGV</sequence>
<protein>
    <submittedName>
        <fullName evidence="9">OPT superfamily oligopeptide transporter</fullName>
    </submittedName>
</protein>
<feature type="region of interest" description="Disordered" evidence="7">
    <location>
        <begin position="341"/>
        <end position="365"/>
    </location>
</feature>
<evidence type="ECO:0000256" key="5">
    <source>
        <dbReference type="ARBA" id="ARBA00022989"/>
    </source>
</evidence>
<feature type="transmembrane region" description="Helical" evidence="8">
    <location>
        <begin position="384"/>
        <end position="405"/>
    </location>
</feature>
<dbReference type="Proteomes" id="UP000799437">
    <property type="component" value="Unassembled WGS sequence"/>
</dbReference>
<dbReference type="RefSeq" id="XP_033595544.1">
    <property type="nucleotide sequence ID" value="XM_033742173.1"/>
</dbReference>
<organism evidence="9 10">
    <name type="scientific">Pseudovirgaria hyperparasitica</name>
    <dbReference type="NCBI Taxonomy" id="470096"/>
    <lineage>
        <taxon>Eukaryota</taxon>
        <taxon>Fungi</taxon>
        <taxon>Dikarya</taxon>
        <taxon>Ascomycota</taxon>
        <taxon>Pezizomycotina</taxon>
        <taxon>Dothideomycetes</taxon>
        <taxon>Dothideomycetes incertae sedis</taxon>
        <taxon>Acrospermales</taxon>
        <taxon>Acrospermaceae</taxon>
        <taxon>Pseudovirgaria</taxon>
    </lineage>
</organism>
<dbReference type="AlphaFoldDB" id="A0A6A6VS96"/>
<evidence type="ECO:0000256" key="6">
    <source>
        <dbReference type="ARBA" id="ARBA00023136"/>
    </source>
</evidence>